<proteinExistence type="predicted"/>
<gene>
    <name evidence="1" type="ORF">MSPICULIGERA_LOCUS3976</name>
</gene>
<feature type="non-terminal residue" evidence="1">
    <location>
        <position position="1"/>
    </location>
</feature>
<evidence type="ECO:0000313" key="1">
    <source>
        <dbReference type="EMBL" id="CAJ0565334.1"/>
    </source>
</evidence>
<organism evidence="1 2">
    <name type="scientific">Mesorhabditis spiculigera</name>
    <dbReference type="NCBI Taxonomy" id="96644"/>
    <lineage>
        <taxon>Eukaryota</taxon>
        <taxon>Metazoa</taxon>
        <taxon>Ecdysozoa</taxon>
        <taxon>Nematoda</taxon>
        <taxon>Chromadorea</taxon>
        <taxon>Rhabditida</taxon>
        <taxon>Rhabditina</taxon>
        <taxon>Rhabditomorpha</taxon>
        <taxon>Rhabditoidea</taxon>
        <taxon>Rhabditidae</taxon>
        <taxon>Mesorhabditinae</taxon>
        <taxon>Mesorhabditis</taxon>
    </lineage>
</organism>
<evidence type="ECO:0000313" key="2">
    <source>
        <dbReference type="Proteomes" id="UP001177023"/>
    </source>
</evidence>
<name>A0AA36CBK0_9BILA</name>
<sequence>MLLRSSNAGSHSFFGAYETHVESPVYCFRCLRLSHRKDTFKQTPTFGQNIAKSRGPRHFKRQAPLATVFTSHFITWTGRSVSEFFSALSSEIMTTTAQPDQSYYNRVLSYSRGQASKCGTLTVGAGVIASQILLAITAASAALLLDGMKLVKAKSAGSLHPAKVRVMNAYEGVRGTVERPLRFVTEKSSDVLNAVLDVVSAVLEKSLGLEIPSAQESSVLERVKAVLRGLYEFFTLKAHKQVIDPLSGQVQAAVEKFNKNLALVQVVREQGQWASDKMNEVKGSLGDLKHKFETEAANLQVDPEELLMKGIHRSNQELQQRLTVLREKGSQMMGQGSNFDGFITYLQELETSLAQADNIYSVQEEVLQEVRKRLNQLKPAGPWNNYFRNE</sequence>
<dbReference type="Proteomes" id="UP001177023">
    <property type="component" value="Unassembled WGS sequence"/>
</dbReference>
<comment type="caution">
    <text evidence="1">The sequence shown here is derived from an EMBL/GenBank/DDBJ whole genome shotgun (WGS) entry which is preliminary data.</text>
</comment>
<accession>A0AA36CBK0</accession>
<dbReference type="EMBL" id="CATQJA010001023">
    <property type="protein sequence ID" value="CAJ0565334.1"/>
    <property type="molecule type" value="Genomic_DNA"/>
</dbReference>
<reference evidence="1" key="1">
    <citation type="submission" date="2023-06" db="EMBL/GenBank/DDBJ databases">
        <authorList>
            <person name="Delattre M."/>
        </authorList>
    </citation>
    <scope>NUCLEOTIDE SEQUENCE</scope>
    <source>
        <strain evidence="1">AF72</strain>
    </source>
</reference>
<protein>
    <submittedName>
        <fullName evidence="1">Uncharacterized protein</fullName>
    </submittedName>
</protein>
<dbReference type="AlphaFoldDB" id="A0AA36CBK0"/>
<keyword evidence="2" id="KW-1185">Reference proteome</keyword>